<reference evidence="3" key="2">
    <citation type="submission" date="2016-04" db="EMBL/GenBank/DDBJ databases">
        <title>First Complete Genome Sequence of a Subdivision 6 Acidobacterium.</title>
        <authorList>
            <person name="Huang S."/>
            <person name="Vieira S."/>
            <person name="Bunk B."/>
            <person name="Riedel T."/>
            <person name="Sproeer C."/>
            <person name="Overmann J."/>
        </authorList>
    </citation>
    <scope>NUCLEOTIDE SEQUENCE [LARGE SCALE GENOMIC DNA]</scope>
    <source>
        <strain evidence="3">DSM 100886 HEG_-6_39</strain>
    </source>
</reference>
<keyword evidence="3" id="KW-1185">Reference proteome</keyword>
<accession>A0A143PQS3</accession>
<reference evidence="2 3" key="1">
    <citation type="journal article" date="2016" name="Genome Announc.">
        <title>First Complete Genome Sequence of a Subdivision 6 Acidobacterium Strain.</title>
        <authorList>
            <person name="Huang S."/>
            <person name="Vieira S."/>
            <person name="Bunk B."/>
            <person name="Riedel T."/>
            <person name="Sproer C."/>
            <person name="Overmann J."/>
        </authorList>
    </citation>
    <scope>NUCLEOTIDE SEQUENCE [LARGE SCALE GENOMIC DNA]</scope>
    <source>
        <strain evidence="3">DSM 100886 HEG_-6_39</strain>
    </source>
</reference>
<organism evidence="2 3">
    <name type="scientific">Luteitalea pratensis</name>
    <dbReference type="NCBI Taxonomy" id="1855912"/>
    <lineage>
        <taxon>Bacteria</taxon>
        <taxon>Pseudomonadati</taxon>
        <taxon>Acidobacteriota</taxon>
        <taxon>Vicinamibacteria</taxon>
        <taxon>Vicinamibacterales</taxon>
        <taxon>Vicinamibacteraceae</taxon>
        <taxon>Luteitalea</taxon>
    </lineage>
</organism>
<dbReference type="STRING" id="1855912.LuPra_03388"/>
<dbReference type="OrthoDB" id="10020770at2"/>
<keyword evidence="1" id="KW-1133">Transmembrane helix</keyword>
<name>A0A143PQS3_LUTPR</name>
<dbReference type="Proteomes" id="UP000076079">
    <property type="component" value="Chromosome"/>
</dbReference>
<dbReference type="KEGG" id="abac:LuPra_03388"/>
<evidence type="ECO:0000256" key="1">
    <source>
        <dbReference type="SAM" id="Phobius"/>
    </source>
</evidence>
<protein>
    <submittedName>
        <fullName evidence="2">Uncharacterized protein</fullName>
    </submittedName>
</protein>
<dbReference type="RefSeq" id="WP_110171828.1">
    <property type="nucleotide sequence ID" value="NZ_CP015136.1"/>
</dbReference>
<keyword evidence="1" id="KW-0472">Membrane</keyword>
<dbReference type="EMBL" id="CP015136">
    <property type="protein sequence ID" value="AMY10159.1"/>
    <property type="molecule type" value="Genomic_DNA"/>
</dbReference>
<keyword evidence="1" id="KW-0812">Transmembrane</keyword>
<evidence type="ECO:0000313" key="2">
    <source>
        <dbReference type="EMBL" id="AMY10159.1"/>
    </source>
</evidence>
<dbReference type="AlphaFoldDB" id="A0A143PQS3"/>
<proteinExistence type="predicted"/>
<evidence type="ECO:0000313" key="3">
    <source>
        <dbReference type="Proteomes" id="UP000076079"/>
    </source>
</evidence>
<feature type="transmembrane region" description="Helical" evidence="1">
    <location>
        <begin position="308"/>
        <end position="328"/>
    </location>
</feature>
<sequence length="400" mass="42161">MLAAVSVRAQMPDLRQMNGMALPSQDLPDGAVSVRVVKQTIGNNVVGTTVTVTGDGVSDTAPTDDSGRAIFAALGPGKTAVATVTVDGETVRSQPFQVPTRGGLRVILAVGLDGAATGSTASPGVPSTGPQAPAIAATPGTVVLGTQWRTVVDFADEKLEVFHIFEFVNATAGPVSVPEPLKIGMPADAEQVTLLEGSTSQARVFERQLVVAGPFASGRTVAQVAYRLPITGPQRRIEIALPVASMATNVIVRRLGETRLAAPALPQSREADAEGKKYFTGTGPGRKAGETLTLVVEGLPYHPRWPRYTALTLAGLIVAAGLWLMFGVPVDVSGRIKQLEAQRSTLLGRLQRLERDGEPASEDLREERDAVLRDLEGVYALLDAERARANGQPQVERRAS</sequence>
<gene>
    <name evidence="2" type="ORF">LuPra_03388</name>
</gene>